<accession>A0A9D7QGM6</accession>
<sequence length="139" mass="15667">MVQAMPGIARRLSSMLYEGLVVFAVLLIGFLLPQIVLNAFGLAIPGRLLWLHVLVLLMVYFVWFWLNGGQTLPMKTWKLRLAGTDGASLRPLQAILRYLAAWPSILLCGFGLFWAFFDRDRQFLHDRIAGTCIVSSEGQ</sequence>
<evidence type="ECO:0000313" key="8">
    <source>
        <dbReference type="EMBL" id="MBK8889341.1"/>
    </source>
</evidence>
<keyword evidence="2" id="KW-1003">Cell membrane</keyword>
<dbReference type="AlphaFoldDB" id="A0A9D7QGM6"/>
<feature type="transmembrane region" description="Helical" evidence="6">
    <location>
        <begin position="95"/>
        <end position="117"/>
    </location>
</feature>
<dbReference type="PANTHER" id="PTHR36115:SF10">
    <property type="entry name" value="RDD DOMAIN-CONTAINING PROTEIN"/>
    <property type="match status" value="1"/>
</dbReference>
<evidence type="ECO:0000256" key="3">
    <source>
        <dbReference type="ARBA" id="ARBA00022692"/>
    </source>
</evidence>
<evidence type="ECO:0000256" key="5">
    <source>
        <dbReference type="ARBA" id="ARBA00023136"/>
    </source>
</evidence>
<protein>
    <submittedName>
        <fullName evidence="8">RDD family protein</fullName>
    </submittedName>
</protein>
<evidence type="ECO:0000313" key="9">
    <source>
        <dbReference type="Proteomes" id="UP000808146"/>
    </source>
</evidence>
<dbReference type="GO" id="GO:0005886">
    <property type="term" value="C:plasma membrane"/>
    <property type="evidence" value="ECO:0007669"/>
    <property type="project" value="UniProtKB-SubCell"/>
</dbReference>
<dbReference type="PANTHER" id="PTHR36115">
    <property type="entry name" value="PROLINE-RICH ANTIGEN HOMOLOG-RELATED"/>
    <property type="match status" value="1"/>
</dbReference>
<comment type="subcellular location">
    <subcellularLocation>
        <location evidence="1">Cell membrane</location>
        <topology evidence="1">Multi-pass membrane protein</topology>
    </subcellularLocation>
</comment>
<dbReference type="EMBL" id="JADKBR010000001">
    <property type="protein sequence ID" value="MBK8889341.1"/>
    <property type="molecule type" value="Genomic_DNA"/>
</dbReference>
<dbReference type="Pfam" id="PF06271">
    <property type="entry name" value="RDD"/>
    <property type="match status" value="1"/>
</dbReference>
<keyword evidence="3 6" id="KW-0812">Transmembrane</keyword>
<dbReference type="InterPro" id="IPR051791">
    <property type="entry name" value="Pra-immunoreactive"/>
</dbReference>
<gene>
    <name evidence="8" type="ORF">IPN75_02605</name>
</gene>
<evidence type="ECO:0000256" key="2">
    <source>
        <dbReference type="ARBA" id="ARBA00022475"/>
    </source>
</evidence>
<evidence type="ECO:0000256" key="6">
    <source>
        <dbReference type="SAM" id="Phobius"/>
    </source>
</evidence>
<evidence type="ECO:0000256" key="4">
    <source>
        <dbReference type="ARBA" id="ARBA00022989"/>
    </source>
</evidence>
<evidence type="ECO:0000256" key="1">
    <source>
        <dbReference type="ARBA" id="ARBA00004651"/>
    </source>
</evidence>
<keyword evidence="5 6" id="KW-0472">Membrane</keyword>
<dbReference type="Proteomes" id="UP000808146">
    <property type="component" value="Unassembled WGS sequence"/>
</dbReference>
<comment type="caution">
    <text evidence="8">The sequence shown here is derived from an EMBL/GenBank/DDBJ whole genome shotgun (WGS) entry which is preliminary data.</text>
</comment>
<dbReference type="InterPro" id="IPR010432">
    <property type="entry name" value="RDD"/>
</dbReference>
<feature type="transmembrane region" description="Helical" evidence="6">
    <location>
        <begin position="20"/>
        <end position="41"/>
    </location>
</feature>
<organism evidence="8 9">
    <name type="scientific">Candidatus Dechloromonas phosphorivorans</name>
    <dbReference type="NCBI Taxonomy" id="2899244"/>
    <lineage>
        <taxon>Bacteria</taxon>
        <taxon>Pseudomonadati</taxon>
        <taxon>Pseudomonadota</taxon>
        <taxon>Betaproteobacteria</taxon>
        <taxon>Rhodocyclales</taxon>
        <taxon>Azonexaceae</taxon>
        <taxon>Dechloromonas</taxon>
    </lineage>
</organism>
<feature type="domain" description="RDD" evidence="7">
    <location>
        <begin position="6"/>
        <end position="130"/>
    </location>
</feature>
<feature type="transmembrane region" description="Helical" evidence="6">
    <location>
        <begin position="48"/>
        <end position="66"/>
    </location>
</feature>
<reference evidence="8" key="1">
    <citation type="submission" date="2020-10" db="EMBL/GenBank/DDBJ databases">
        <title>Connecting structure to function with the recovery of over 1000 high-quality activated sludge metagenome-assembled genomes encoding full-length rRNA genes using long-read sequencing.</title>
        <authorList>
            <person name="Singleton C.M."/>
            <person name="Petriglieri F."/>
            <person name="Kristensen J.M."/>
            <person name="Kirkegaard R.H."/>
            <person name="Michaelsen T.Y."/>
            <person name="Andersen M.H."/>
            <person name="Karst S.M."/>
            <person name="Dueholm M.S."/>
            <person name="Nielsen P.H."/>
            <person name="Albertsen M."/>
        </authorList>
    </citation>
    <scope>NUCLEOTIDE SEQUENCE</scope>
    <source>
        <strain evidence="8">OdNE_18-Q3-R46-58_BAT3C.305</strain>
    </source>
</reference>
<name>A0A9D7QGM6_9RHOO</name>
<keyword evidence="4 6" id="KW-1133">Transmembrane helix</keyword>
<proteinExistence type="predicted"/>
<evidence type="ECO:0000259" key="7">
    <source>
        <dbReference type="Pfam" id="PF06271"/>
    </source>
</evidence>